<name>M5S000_9BACT</name>
<keyword evidence="2" id="KW-1185">Reference proteome</keyword>
<dbReference type="Proteomes" id="UP000011991">
    <property type="component" value="Unassembled WGS sequence"/>
</dbReference>
<comment type="caution">
    <text evidence="1">The sequence shown here is derived from an EMBL/GenBank/DDBJ whole genome shotgun (WGS) entry which is preliminary data.</text>
</comment>
<evidence type="ECO:0000313" key="1">
    <source>
        <dbReference type="EMBL" id="EMI20982.1"/>
    </source>
</evidence>
<protein>
    <submittedName>
        <fullName evidence="1">Uncharacterized protein</fullName>
    </submittedName>
</protein>
<gene>
    <name evidence="1" type="ORF">RMSM_02088</name>
</gene>
<proteinExistence type="predicted"/>
<dbReference type="AlphaFoldDB" id="M5S000"/>
<dbReference type="PATRIC" id="fig|1265738.3.peg.2094"/>
<reference evidence="1 2" key="1">
    <citation type="journal article" date="2013" name="Mar. Genomics">
        <title>Expression of sulfatases in Rhodopirellula baltica and the diversity of sulfatases in the genus Rhodopirellula.</title>
        <authorList>
            <person name="Wegner C.E."/>
            <person name="Richter-Heitmann T."/>
            <person name="Klindworth A."/>
            <person name="Klockow C."/>
            <person name="Richter M."/>
            <person name="Achstetter T."/>
            <person name="Glockner F.O."/>
            <person name="Harder J."/>
        </authorList>
    </citation>
    <scope>NUCLEOTIDE SEQUENCE [LARGE SCALE GENOMIC DNA]</scope>
    <source>
        <strain evidence="1 2">SM1</strain>
    </source>
</reference>
<organism evidence="1 2">
    <name type="scientific">Rhodopirellula maiorica SM1</name>
    <dbReference type="NCBI Taxonomy" id="1265738"/>
    <lineage>
        <taxon>Bacteria</taxon>
        <taxon>Pseudomonadati</taxon>
        <taxon>Planctomycetota</taxon>
        <taxon>Planctomycetia</taxon>
        <taxon>Pirellulales</taxon>
        <taxon>Pirellulaceae</taxon>
        <taxon>Novipirellula</taxon>
    </lineage>
</organism>
<evidence type="ECO:0000313" key="2">
    <source>
        <dbReference type="Proteomes" id="UP000011991"/>
    </source>
</evidence>
<accession>M5S000</accession>
<dbReference type="EMBL" id="ANOG01000291">
    <property type="protein sequence ID" value="EMI20982.1"/>
    <property type="molecule type" value="Genomic_DNA"/>
</dbReference>
<sequence>MTLASSPRIRWKPDTALSTIHAAYTVAVGANCTDEKLEQALVPYATQVNERLLSSSIDMRSFWSRLVRESIGCDETRAACETALVASGCSELQVDQTTRGIVRQLDECRIVVNDRFPRLLDQLELRSRPLRERWDTVGRGVLNQVAKQIWGQSPPRNWWPTGVDGLFVQPIRGGDGGFEPGCDEGKNAAIWIEAMLTDALPKVPEVVRVAWLVTRVAIERHIAQKSLTSKPGDSTFGRPASLTSAWAFASVPLVLRAASELDLVASDALPISAATRLWRLSDAAIAGDVVTQWWEKLDRDPQPLPVALKSLSQAIEENKLISHPAEPF</sequence>